<dbReference type="EMBL" id="CM000784">
    <property type="protein sequence ID" value="AQK91283.1"/>
    <property type="molecule type" value="Genomic_DNA"/>
</dbReference>
<dbReference type="PaxDb" id="4577-GRMZM2G434252_P07"/>
<name>A0A1D6FHK1_MAIZE</name>
<feature type="region of interest" description="Disordered" evidence="1">
    <location>
        <begin position="31"/>
        <end position="130"/>
    </location>
</feature>
<dbReference type="IntAct" id="A0A1D6FHK1">
    <property type="interactions" value="1"/>
</dbReference>
<feature type="compositionally biased region" description="Polar residues" evidence="1">
    <location>
        <begin position="85"/>
        <end position="94"/>
    </location>
</feature>
<accession>A0A1D6FHK1</accession>
<protein>
    <submittedName>
        <fullName evidence="2">Uncharacterized protein</fullName>
    </submittedName>
</protein>
<sequence length="147" mass="16215">TCLPPHETPFPKLPSPLSLIRNFLPHLSSAHLPPSWPPPPLPTPEHPAPSTPLHPDSPRPSWPRWGRPWHRLRGDRSGRKCWSTWRRTTSSNGGRSYARASPTPAVSSRSLSGVVGTTPPPRPLGHRTRTCLLSTSLKSLGQSLCDR</sequence>
<dbReference type="AlphaFoldDB" id="A0A1D6FHK1"/>
<feature type="compositionally biased region" description="Pro residues" evidence="1">
    <location>
        <begin position="34"/>
        <end position="52"/>
    </location>
</feature>
<evidence type="ECO:0000313" key="2">
    <source>
        <dbReference type="EMBL" id="AQK91283.1"/>
    </source>
</evidence>
<reference evidence="2" key="1">
    <citation type="submission" date="2015-12" db="EMBL/GenBank/DDBJ databases">
        <title>Update maize B73 reference genome by single molecule sequencing technologies.</title>
        <authorList>
            <consortium name="Maize Genome Sequencing Project"/>
            <person name="Ware D."/>
        </authorList>
    </citation>
    <scope>NUCLEOTIDE SEQUENCE</scope>
    <source>
        <tissue evidence="2">Seedling</tissue>
    </source>
</reference>
<proteinExistence type="predicted"/>
<feature type="non-terminal residue" evidence="2">
    <location>
        <position position="1"/>
    </location>
</feature>
<organism evidence="2">
    <name type="scientific">Zea mays</name>
    <name type="common">Maize</name>
    <dbReference type="NCBI Taxonomy" id="4577"/>
    <lineage>
        <taxon>Eukaryota</taxon>
        <taxon>Viridiplantae</taxon>
        <taxon>Streptophyta</taxon>
        <taxon>Embryophyta</taxon>
        <taxon>Tracheophyta</taxon>
        <taxon>Spermatophyta</taxon>
        <taxon>Magnoliopsida</taxon>
        <taxon>Liliopsida</taxon>
        <taxon>Poales</taxon>
        <taxon>Poaceae</taxon>
        <taxon>PACMAD clade</taxon>
        <taxon>Panicoideae</taxon>
        <taxon>Andropogonodae</taxon>
        <taxon>Andropogoneae</taxon>
        <taxon>Tripsacinae</taxon>
        <taxon>Zea</taxon>
    </lineage>
</organism>
<evidence type="ECO:0000256" key="1">
    <source>
        <dbReference type="SAM" id="MobiDB-lite"/>
    </source>
</evidence>
<gene>
    <name evidence="2" type="ORF">ZEAMMB73_Zm00001d009054</name>
</gene>